<evidence type="ECO:0000313" key="2">
    <source>
        <dbReference type="Proteomes" id="UP001143486"/>
    </source>
</evidence>
<dbReference type="Proteomes" id="UP001143486">
    <property type="component" value="Unassembled WGS sequence"/>
</dbReference>
<evidence type="ECO:0000313" key="1">
    <source>
        <dbReference type="EMBL" id="GLK53556.1"/>
    </source>
</evidence>
<dbReference type="AlphaFoldDB" id="A0A9W6IR21"/>
<sequence>MTDLQHLELKASDEVLREFFADRFVEHPSATAIMEEMRFIYETGALKRRPYNLMVVGDSGAGTTALLEEFVRRYAKVDLAEGIVSQVRTIAITEMPVNPSEGTLLSAISEAGGLGPMDKPNLGRFVTGADRSGLRLIIIDEFHNLDAATRNHKLACLNLLKWLGNQTGLSLIIAGTQNISRIMSYDEQFEKRFRALKLPNWRSDRHLERFVYSYLASLPIETPKSLPRRLFVALLKGPSPRTVDIAFTLSQAAYEAQRSGDPGRLTEIVEEIIGRSGYVS</sequence>
<name>A0A9W6IR21_9PROT</name>
<keyword evidence="2" id="KW-1185">Reference proteome</keyword>
<organism evidence="1 2">
    <name type="scientific">Maricaulis virginensis</name>
    <dbReference type="NCBI Taxonomy" id="144022"/>
    <lineage>
        <taxon>Bacteria</taxon>
        <taxon>Pseudomonadati</taxon>
        <taxon>Pseudomonadota</taxon>
        <taxon>Alphaproteobacteria</taxon>
        <taxon>Maricaulales</taxon>
        <taxon>Maricaulaceae</taxon>
        <taxon>Maricaulis</taxon>
    </lineage>
</organism>
<dbReference type="RefSeq" id="WP_271187902.1">
    <property type="nucleotide sequence ID" value="NZ_BSFE01000011.1"/>
</dbReference>
<reference evidence="1" key="2">
    <citation type="submission" date="2023-01" db="EMBL/GenBank/DDBJ databases">
        <authorList>
            <person name="Sun Q."/>
            <person name="Evtushenko L."/>
        </authorList>
    </citation>
    <scope>NUCLEOTIDE SEQUENCE</scope>
    <source>
        <strain evidence="1">VKM B-1513</strain>
    </source>
</reference>
<evidence type="ECO:0008006" key="3">
    <source>
        <dbReference type="Google" id="ProtNLM"/>
    </source>
</evidence>
<dbReference type="SUPFAM" id="SSF52540">
    <property type="entry name" value="P-loop containing nucleoside triphosphate hydrolases"/>
    <property type="match status" value="1"/>
</dbReference>
<dbReference type="EMBL" id="BSFE01000011">
    <property type="protein sequence ID" value="GLK53556.1"/>
    <property type="molecule type" value="Genomic_DNA"/>
</dbReference>
<dbReference type="Pfam" id="PF05621">
    <property type="entry name" value="TniB"/>
    <property type="match status" value="1"/>
</dbReference>
<dbReference type="InterPro" id="IPR027417">
    <property type="entry name" value="P-loop_NTPase"/>
</dbReference>
<dbReference type="InterPro" id="IPR008868">
    <property type="entry name" value="TniB"/>
</dbReference>
<gene>
    <name evidence="1" type="ORF">GCM10017621_30640</name>
</gene>
<protein>
    <recommendedName>
        <fullName evidence="3">TniB protein</fullName>
    </recommendedName>
</protein>
<accession>A0A9W6IR21</accession>
<reference evidence="1" key="1">
    <citation type="journal article" date="2014" name="Int. J. Syst. Evol. Microbiol.">
        <title>Complete genome sequence of Corynebacterium casei LMG S-19264T (=DSM 44701T), isolated from a smear-ripened cheese.</title>
        <authorList>
            <consortium name="US DOE Joint Genome Institute (JGI-PGF)"/>
            <person name="Walter F."/>
            <person name="Albersmeier A."/>
            <person name="Kalinowski J."/>
            <person name="Ruckert C."/>
        </authorList>
    </citation>
    <scope>NUCLEOTIDE SEQUENCE</scope>
    <source>
        <strain evidence="1">VKM B-1513</strain>
    </source>
</reference>
<proteinExistence type="predicted"/>
<comment type="caution">
    <text evidence="1">The sequence shown here is derived from an EMBL/GenBank/DDBJ whole genome shotgun (WGS) entry which is preliminary data.</text>
</comment>
<dbReference type="Gene3D" id="3.40.50.300">
    <property type="entry name" value="P-loop containing nucleotide triphosphate hydrolases"/>
    <property type="match status" value="1"/>
</dbReference>